<evidence type="ECO:0000313" key="6">
    <source>
        <dbReference type="EMBL" id="SDO21778.1"/>
    </source>
</evidence>
<dbReference type="GO" id="GO:0004553">
    <property type="term" value="F:hydrolase activity, hydrolyzing O-glycosyl compounds"/>
    <property type="evidence" value="ECO:0007669"/>
    <property type="project" value="InterPro"/>
</dbReference>
<dbReference type="STRING" id="419597.SAMN04487957_104282"/>
<dbReference type="InterPro" id="IPR023346">
    <property type="entry name" value="Lysozyme-like_dom_sf"/>
</dbReference>
<gene>
    <name evidence="6" type="ORF">SAMN04487957_104282</name>
</gene>
<dbReference type="Pfam" id="PF14718">
    <property type="entry name" value="SLT_L"/>
    <property type="match status" value="1"/>
</dbReference>
<dbReference type="RefSeq" id="WP_089678143.1">
    <property type="nucleotide sequence ID" value="NZ_FNIV01000004.1"/>
</dbReference>
<name>A0A1H0HRM1_9GAMM</name>
<dbReference type="SUPFAM" id="SSF48435">
    <property type="entry name" value="Bacterial muramidases"/>
    <property type="match status" value="1"/>
</dbReference>
<dbReference type="SUPFAM" id="SSF53955">
    <property type="entry name" value="Lysozyme-like"/>
    <property type="match status" value="1"/>
</dbReference>
<feature type="chain" id="PRO_5011609722" evidence="3">
    <location>
        <begin position="30"/>
        <end position="654"/>
    </location>
</feature>
<evidence type="ECO:0000256" key="1">
    <source>
        <dbReference type="ARBA" id="ARBA00007734"/>
    </source>
</evidence>
<keyword evidence="7" id="KW-1185">Reference proteome</keyword>
<feature type="domain" description="Transglycosylase SLT" evidence="4">
    <location>
        <begin position="484"/>
        <end position="596"/>
    </location>
</feature>
<dbReference type="Pfam" id="PF01464">
    <property type="entry name" value="SLT"/>
    <property type="match status" value="1"/>
</dbReference>
<comment type="similarity">
    <text evidence="1">Belongs to the transglycosylase Slt family.</text>
</comment>
<dbReference type="InterPro" id="IPR008258">
    <property type="entry name" value="Transglycosylase_SLT_dom_1"/>
</dbReference>
<dbReference type="GO" id="GO:0042597">
    <property type="term" value="C:periplasmic space"/>
    <property type="evidence" value="ECO:0007669"/>
    <property type="project" value="InterPro"/>
</dbReference>
<accession>A0A1H0HRM1</accession>
<evidence type="ECO:0000259" key="5">
    <source>
        <dbReference type="Pfam" id="PF14718"/>
    </source>
</evidence>
<dbReference type="CDD" id="cd13401">
    <property type="entry name" value="Slt70-like"/>
    <property type="match status" value="1"/>
</dbReference>
<dbReference type="InterPro" id="IPR037061">
    <property type="entry name" value="Lytic_TGlycoase_superhlx_L_sf"/>
</dbReference>
<dbReference type="GO" id="GO:0016020">
    <property type="term" value="C:membrane"/>
    <property type="evidence" value="ECO:0007669"/>
    <property type="project" value="InterPro"/>
</dbReference>
<dbReference type="GO" id="GO:0000270">
    <property type="term" value="P:peptidoglycan metabolic process"/>
    <property type="evidence" value="ECO:0007669"/>
    <property type="project" value="InterPro"/>
</dbReference>
<evidence type="ECO:0000256" key="2">
    <source>
        <dbReference type="ARBA" id="ARBA00022729"/>
    </source>
</evidence>
<dbReference type="InterPro" id="IPR012289">
    <property type="entry name" value="Lytic_TGlycosylase_superhlx_L"/>
</dbReference>
<dbReference type="Proteomes" id="UP000199075">
    <property type="component" value="Unassembled WGS sequence"/>
</dbReference>
<reference evidence="7" key="1">
    <citation type="submission" date="2016-10" db="EMBL/GenBank/DDBJ databases">
        <authorList>
            <person name="Varghese N."/>
            <person name="Submissions S."/>
        </authorList>
    </citation>
    <scope>NUCLEOTIDE SEQUENCE [LARGE SCALE GENOMIC DNA]</scope>
    <source>
        <strain evidence="7">CGMCC 1.6444</strain>
    </source>
</reference>
<dbReference type="Gene3D" id="1.25.20.10">
    <property type="entry name" value="Bacterial muramidases"/>
    <property type="match status" value="1"/>
</dbReference>
<organism evidence="6 7">
    <name type="scientific">Halomonas shengliensis</name>
    <dbReference type="NCBI Taxonomy" id="419597"/>
    <lineage>
        <taxon>Bacteria</taxon>
        <taxon>Pseudomonadati</taxon>
        <taxon>Pseudomonadota</taxon>
        <taxon>Gammaproteobacteria</taxon>
        <taxon>Oceanospirillales</taxon>
        <taxon>Halomonadaceae</taxon>
        <taxon>Halomonas</taxon>
    </lineage>
</organism>
<evidence type="ECO:0000259" key="4">
    <source>
        <dbReference type="Pfam" id="PF01464"/>
    </source>
</evidence>
<evidence type="ECO:0000256" key="3">
    <source>
        <dbReference type="SAM" id="SignalP"/>
    </source>
</evidence>
<dbReference type="GO" id="GO:0008933">
    <property type="term" value="F:peptidoglycan lytic transglycosylase activity"/>
    <property type="evidence" value="ECO:0007669"/>
    <property type="project" value="InterPro"/>
</dbReference>
<protein>
    <submittedName>
        <fullName evidence="6">Soluble lytic murein transglycosylase</fullName>
    </submittedName>
</protein>
<dbReference type="Gene3D" id="1.10.1240.20">
    <property type="entry name" value="Lytic transglycosylase, superhelical linker domain"/>
    <property type="match status" value="1"/>
</dbReference>
<dbReference type="EMBL" id="FNIV01000004">
    <property type="protein sequence ID" value="SDO21778.1"/>
    <property type="molecule type" value="Genomic_DNA"/>
</dbReference>
<sequence length="654" mass="72747">MFLRPTLLSWRGLAVAALACLPLAGPSQAAQADDRAMREALAAARAGDWPAVDQAAIRDHALAGYVAYHRLRDRLPEVAPGEVLDFIDRHADSPLAEWLRGQAIAQYGQAGRRAHLLTVADGEPEGTARRCYYYTALLDRDPATAAEGGRELWRVGRSQPDACDTLFDTLRSRGEIGETEIWERQMLAWQAGESGLARYLGRLLGSRWQGALAAVDRVQQSFATVTQVPRCLGPDCAASGPFFAAALHGYVRADTEQALAAWRQIAPQLAIAPEHRQAIERDLIFYSLVREVRENRAWVDAALPQLPDPELLELRVRTALAERDWRGVLAWLAEMDAETRDDARWHYWAARAQEQLGRDTEARAAYARAAEERSFFGFAAADRLGQPYALNLERNAIGEAERREVADWPVVRRTEALMRIGEPGLAASEWYAAVRRAGPREVRALGDYAARRGWHAKLVQTTIAGQLWDALAWRFPEAYREHFLHWGRMTGVDPYLLMGIARRESAYNPEALSPAGARGLMQVMPGTATQLARQLGIGDPGPYGVLDPELNIRLGSTYIRDMLERYRGNRLAAAAAYNAGPGRVDRWLEESAGSEFDLFVERIPFRETRRYVKAVLTYRAIFESLANGGDSTGVSMLSDAEKAVRYDGSLLARN</sequence>
<dbReference type="InterPro" id="IPR000189">
    <property type="entry name" value="Transglyc_AS"/>
</dbReference>
<keyword evidence="2 3" id="KW-0732">Signal</keyword>
<dbReference type="InterPro" id="IPR008939">
    <property type="entry name" value="Lytic_TGlycosylase_superhlx_U"/>
</dbReference>
<dbReference type="Gene3D" id="1.10.530.10">
    <property type="match status" value="1"/>
</dbReference>
<dbReference type="PANTHER" id="PTHR37423">
    <property type="entry name" value="SOLUBLE LYTIC MUREIN TRANSGLYCOSYLASE-RELATED"/>
    <property type="match status" value="1"/>
</dbReference>
<proteinExistence type="inferred from homology"/>
<dbReference type="AlphaFoldDB" id="A0A1H0HRM1"/>
<dbReference type="OrthoDB" id="92254at2"/>
<dbReference type="PANTHER" id="PTHR37423:SF5">
    <property type="entry name" value="SOLUBLE LYTIC MUREIN TRANSGLYCOSYLASE"/>
    <property type="match status" value="1"/>
</dbReference>
<evidence type="ECO:0000313" key="7">
    <source>
        <dbReference type="Proteomes" id="UP000199075"/>
    </source>
</evidence>
<feature type="domain" description="Lytic transglycosylase superhelical linker" evidence="5">
    <location>
        <begin position="405"/>
        <end position="471"/>
    </location>
</feature>
<feature type="signal peptide" evidence="3">
    <location>
        <begin position="1"/>
        <end position="29"/>
    </location>
</feature>
<dbReference type="PROSITE" id="PS00922">
    <property type="entry name" value="TRANSGLYCOSYLASE"/>
    <property type="match status" value="1"/>
</dbReference>